<protein>
    <submittedName>
        <fullName evidence="8">Sigma-70 family RNA polymerase sigma factor</fullName>
    </submittedName>
</protein>
<keyword evidence="5" id="KW-0804">Transcription</keyword>
<proteinExistence type="inferred from homology"/>
<dbReference type="SUPFAM" id="SSF88946">
    <property type="entry name" value="Sigma2 domain of RNA polymerase sigma factors"/>
    <property type="match status" value="1"/>
</dbReference>
<dbReference type="EMBL" id="JAIMJA010000026">
    <property type="protein sequence ID" value="MCE2596853.1"/>
    <property type="molecule type" value="Genomic_DNA"/>
</dbReference>
<accession>A0ABS8WGK9</accession>
<evidence type="ECO:0000256" key="5">
    <source>
        <dbReference type="ARBA" id="ARBA00023163"/>
    </source>
</evidence>
<dbReference type="Pfam" id="PF04542">
    <property type="entry name" value="Sigma70_r2"/>
    <property type="match status" value="1"/>
</dbReference>
<evidence type="ECO:0000256" key="3">
    <source>
        <dbReference type="ARBA" id="ARBA00023082"/>
    </source>
</evidence>
<evidence type="ECO:0000256" key="4">
    <source>
        <dbReference type="ARBA" id="ARBA00023125"/>
    </source>
</evidence>
<organism evidence="8 9">
    <name type="scientific">Motilimonas cestriensis</name>
    <dbReference type="NCBI Taxonomy" id="2742685"/>
    <lineage>
        <taxon>Bacteria</taxon>
        <taxon>Pseudomonadati</taxon>
        <taxon>Pseudomonadota</taxon>
        <taxon>Gammaproteobacteria</taxon>
        <taxon>Alteromonadales</taxon>
        <taxon>Alteromonadales genera incertae sedis</taxon>
        <taxon>Motilimonas</taxon>
    </lineage>
</organism>
<dbReference type="InterPro" id="IPR007627">
    <property type="entry name" value="RNA_pol_sigma70_r2"/>
</dbReference>
<name>A0ABS8WGK9_9GAMM</name>
<comment type="caution">
    <text evidence="8">The sequence shown here is derived from an EMBL/GenBank/DDBJ whole genome shotgun (WGS) entry which is preliminary data.</text>
</comment>
<dbReference type="Proteomes" id="UP001201273">
    <property type="component" value="Unassembled WGS sequence"/>
</dbReference>
<gene>
    <name evidence="8" type="ORF">K6Y31_18925</name>
</gene>
<dbReference type="InterPro" id="IPR007630">
    <property type="entry name" value="RNA_pol_sigma70_r4"/>
</dbReference>
<keyword evidence="9" id="KW-1185">Reference proteome</keyword>
<dbReference type="InterPro" id="IPR036388">
    <property type="entry name" value="WH-like_DNA-bd_sf"/>
</dbReference>
<dbReference type="InterPro" id="IPR014284">
    <property type="entry name" value="RNA_pol_sigma-70_dom"/>
</dbReference>
<dbReference type="PANTHER" id="PTHR43133:SF8">
    <property type="entry name" value="RNA POLYMERASE SIGMA FACTOR HI_1459-RELATED"/>
    <property type="match status" value="1"/>
</dbReference>
<sequence length="172" mass="20062">MLNYGKGDAAAFEQLYQKHKGGVYRYFLRHCSRADVAEELHHDIWMKLINARESYQPTAKFTTWLYTLAHNHLVNYYRKNSKAHLLDFDDIVEPEDELPDLSEQLTHSRQADELISQVEQLPAQQKEVFLLRHEAGFSLEEIANLTKSSFEATKSRLRYAMAKLKQGVSYEP</sequence>
<dbReference type="InterPro" id="IPR013324">
    <property type="entry name" value="RNA_pol_sigma_r3/r4-like"/>
</dbReference>
<dbReference type="Pfam" id="PF04545">
    <property type="entry name" value="Sigma70_r4"/>
    <property type="match status" value="1"/>
</dbReference>
<keyword evidence="4" id="KW-0238">DNA-binding</keyword>
<evidence type="ECO:0000313" key="9">
    <source>
        <dbReference type="Proteomes" id="UP001201273"/>
    </source>
</evidence>
<dbReference type="InterPro" id="IPR013325">
    <property type="entry name" value="RNA_pol_sigma_r2"/>
</dbReference>
<dbReference type="SUPFAM" id="SSF88659">
    <property type="entry name" value="Sigma3 and sigma4 domains of RNA polymerase sigma factors"/>
    <property type="match status" value="1"/>
</dbReference>
<evidence type="ECO:0000259" key="7">
    <source>
        <dbReference type="Pfam" id="PF04545"/>
    </source>
</evidence>
<dbReference type="PANTHER" id="PTHR43133">
    <property type="entry name" value="RNA POLYMERASE ECF-TYPE SIGMA FACTO"/>
    <property type="match status" value="1"/>
</dbReference>
<reference evidence="8 9" key="1">
    <citation type="journal article" date="2022" name="Environ. Microbiol. Rep.">
        <title>Eco-phylogenetic analyses reveal divergent evolution of vitamin B12 metabolism in the marine bacterial family 'Psychromonadaceae'.</title>
        <authorList>
            <person name="Jin X."/>
            <person name="Yang Y."/>
            <person name="Cao H."/>
            <person name="Gao B."/>
            <person name="Zhao Z."/>
        </authorList>
    </citation>
    <scope>NUCLEOTIDE SEQUENCE [LARGE SCALE GENOMIC DNA]</scope>
    <source>
        <strain evidence="8 9">MKS20</strain>
    </source>
</reference>
<dbReference type="InterPro" id="IPR039425">
    <property type="entry name" value="RNA_pol_sigma-70-like"/>
</dbReference>
<evidence type="ECO:0000313" key="8">
    <source>
        <dbReference type="EMBL" id="MCE2596853.1"/>
    </source>
</evidence>
<dbReference type="NCBIfam" id="TIGR02937">
    <property type="entry name" value="sigma70-ECF"/>
    <property type="match status" value="1"/>
</dbReference>
<evidence type="ECO:0000256" key="1">
    <source>
        <dbReference type="ARBA" id="ARBA00010641"/>
    </source>
</evidence>
<evidence type="ECO:0000256" key="2">
    <source>
        <dbReference type="ARBA" id="ARBA00023015"/>
    </source>
</evidence>
<dbReference type="CDD" id="cd06171">
    <property type="entry name" value="Sigma70_r4"/>
    <property type="match status" value="1"/>
</dbReference>
<keyword evidence="3" id="KW-0731">Sigma factor</keyword>
<dbReference type="Gene3D" id="1.10.1740.10">
    <property type="match status" value="1"/>
</dbReference>
<comment type="similarity">
    <text evidence="1">Belongs to the sigma-70 factor family. ECF subfamily.</text>
</comment>
<evidence type="ECO:0000259" key="6">
    <source>
        <dbReference type="Pfam" id="PF04542"/>
    </source>
</evidence>
<dbReference type="Gene3D" id="1.10.10.10">
    <property type="entry name" value="Winged helix-like DNA-binding domain superfamily/Winged helix DNA-binding domain"/>
    <property type="match status" value="1"/>
</dbReference>
<feature type="domain" description="RNA polymerase sigma-70 region 2" evidence="6">
    <location>
        <begin position="15"/>
        <end position="82"/>
    </location>
</feature>
<keyword evidence="2" id="KW-0805">Transcription regulation</keyword>
<feature type="domain" description="RNA polymerase sigma-70 region 4" evidence="7">
    <location>
        <begin position="119"/>
        <end position="166"/>
    </location>
</feature>